<dbReference type="AlphaFoldDB" id="A0A843VTP5"/>
<reference evidence="2" key="1">
    <citation type="submission" date="2017-07" db="EMBL/GenBank/DDBJ databases">
        <title>Taro Niue Genome Assembly and Annotation.</title>
        <authorList>
            <person name="Atibalentja N."/>
            <person name="Keating K."/>
            <person name="Fields C.J."/>
        </authorList>
    </citation>
    <scope>NUCLEOTIDE SEQUENCE</scope>
    <source>
        <strain evidence="2">Niue_2</strain>
        <tissue evidence="2">Leaf</tissue>
    </source>
</reference>
<dbReference type="OrthoDB" id="1932527at2759"/>
<feature type="compositionally biased region" description="Low complexity" evidence="1">
    <location>
        <begin position="146"/>
        <end position="157"/>
    </location>
</feature>
<comment type="caution">
    <text evidence="2">The sequence shown here is derived from an EMBL/GenBank/DDBJ whole genome shotgun (WGS) entry which is preliminary data.</text>
</comment>
<keyword evidence="3" id="KW-1185">Reference proteome</keyword>
<protein>
    <submittedName>
        <fullName evidence="2">Uncharacterized protein</fullName>
    </submittedName>
</protein>
<organism evidence="2 3">
    <name type="scientific">Colocasia esculenta</name>
    <name type="common">Wild taro</name>
    <name type="synonym">Arum esculentum</name>
    <dbReference type="NCBI Taxonomy" id="4460"/>
    <lineage>
        <taxon>Eukaryota</taxon>
        <taxon>Viridiplantae</taxon>
        <taxon>Streptophyta</taxon>
        <taxon>Embryophyta</taxon>
        <taxon>Tracheophyta</taxon>
        <taxon>Spermatophyta</taxon>
        <taxon>Magnoliopsida</taxon>
        <taxon>Liliopsida</taxon>
        <taxon>Araceae</taxon>
        <taxon>Aroideae</taxon>
        <taxon>Colocasieae</taxon>
        <taxon>Colocasia</taxon>
    </lineage>
</organism>
<accession>A0A843VTP5</accession>
<evidence type="ECO:0000313" key="2">
    <source>
        <dbReference type="EMBL" id="MQL99315.1"/>
    </source>
</evidence>
<feature type="region of interest" description="Disordered" evidence="1">
    <location>
        <begin position="106"/>
        <end position="157"/>
    </location>
</feature>
<proteinExistence type="predicted"/>
<dbReference type="EMBL" id="NMUH01002328">
    <property type="protein sequence ID" value="MQL99315.1"/>
    <property type="molecule type" value="Genomic_DNA"/>
</dbReference>
<name>A0A843VTP5_COLES</name>
<gene>
    <name evidence="2" type="ORF">Taro_032040</name>
</gene>
<evidence type="ECO:0000313" key="3">
    <source>
        <dbReference type="Proteomes" id="UP000652761"/>
    </source>
</evidence>
<evidence type="ECO:0000256" key="1">
    <source>
        <dbReference type="SAM" id="MobiDB-lite"/>
    </source>
</evidence>
<dbReference type="Proteomes" id="UP000652761">
    <property type="component" value="Unassembled WGS sequence"/>
</dbReference>
<sequence length="313" mass="33851">MPSYGTKDAGVDVCVPEVVAKSTQEGRPVRGLKKKVVDVILEIPVNNAFERLRDDVGDPVIREAEHVAIDGVIQENVVPAPSFHSTPLEVIHEEHVDQRTLHAHAGLHGPYSDHEPTSPPPPMAMHGGSSTRGVDDGKSHNLAVPSGGSLAGISSSQGISQVSQNHAIHNQLLHSIPTIISEEDNHMLFATPNDEEIKLAVWNMKGDSAPGPDGFTGNSYTSCWDIIAKDGEQAASAPTDQFKEGVVDSTSDEEDEEFVDLAVGATDEGKGVAHEIPLLTRKPHRRLRQKKLKINMKLIIDRLDAHGQILYSI</sequence>